<name>A0A3N4NG18_9NEIS</name>
<dbReference type="Proteomes" id="UP000272412">
    <property type="component" value="Unassembled WGS sequence"/>
</dbReference>
<keyword evidence="3" id="KW-1185">Reference proteome</keyword>
<protein>
    <submittedName>
        <fullName evidence="2">Uncharacterized protein</fullName>
    </submittedName>
</protein>
<dbReference type="EMBL" id="RPFL01000021">
    <property type="protein sequence ID" value="RPD86133.1"/>
    <property type="molecule type" value="Genomic_DNA"/>
</dbReference>
<dbReference type="OrthoDB" id="6199459at2"/>
<dbReference type="AlphaFoldDB" id="A0A3N4NG18"/>
<proteinExistence type="predicted"/>
<gene>
    <name evidence="2" type="ORF">EGK74_08560</name>
</gene>
<evidence type="ECO:0000256" key="1">
    <source>
        <dbReference type="SAM" id="MobiDB-lite"/>
    </source>
</evidence>
<sequence>MDIAYCVELGKKVYIDDARREFANQSLHEKFHFLCSDPCCCQENGKRTQIQATHYTTPLNESTKQTPTFKLYPRQHHSNNCDWIKDALYSQQARKPGESVEQYQQRVFKQKLIHRIDIFERPTETDNAAIIIADDAPSDFESSSPNSSGSSSAKRSASSLGLISRRSNQLENLVRMYIENKKKLSDEEFEQVTFEIPGEGIQRLCWFFRRFYKVWDNTRFNGVYIAEVSKLERFGKGFKLTFNKRIENKYVTLYMDSHQMKTYCYRRTFEDILNLYEQEDYRLKAYFISPTFNERAYNYEVVIPSLKFLSLVLL</sequence>
<comment type="caution">
    <text evidence="2">The sequence shown here is derived from an EMBL/GenBank/DDBJ whole genome shotgun (WGS) entry which is preliminary data.</text>
</comment>
<accession>A0A3N4NG18</accession>
<feature type="region of interest" description="Disordered" evidence="1">
    <location>
        <begin position="136"/>
        <end position="155"/>
    </location>
</feature>
<evidence type="ECO:0000313" key="2">
    <source>
        <dbReference type="EMBL" id="RPD86133.1"/>
    </source>
</evidence>
<organism evidence="2 3">
    <name type="scientific">Neisseria weixii</name>
    <dbReference type="NCBI Taxonomy" id="1853276"/>
    <lineage>
        <taxon>Bacteria</taxon>
        <taxon>Pseudomonadati</taxon>
        <taxon>Pseudomonadota</taxon>
        <taxon>Betaproteobacteria</taxon>
        <taxon>Neisseriales</taxon>
        <taxon>Neisseriaceae</taxon>
        <taxon>Neisseria</taxon>
    </lineage>
</organism>
<dbReference type="RefSeq" id="WP_123804471.1">
    <property type="nucleotide sequence ID" value="NZ_RPFL01000021.1"/>
</dbReference>
<reference evidence="2 3" key="1">
    <citation type="submission" date="2018-11" db="EMBL/GenBank/DDBJ databases">
        <title>Neisseria weixii sp. nov. isolated from the rectal contents of plateau pika (Ochotona cruzoniae).</title>
        <authorList>
            <person name="Zhang G."/>
        </authorList>
    </citation>
    <scope>NUCLEOTIDE SEQUENCE [LARGE SCALE GENOMIC DNA]</scope>
    <source>
        <strain evidence="2 3">10009</strain>
    </source>
</reference>
<evidence type="ECO:0000313" key="3">
    <source>
        <dbReference type="Proteomes" id="UP000272412"/>
    </source>
</evidence>